<evidence type="ECO:0000259" key="2">
    <source>
        <dbReference type="Pfam" id="PF08450"/>
    </source>
</evidence>
<dbReference type="InterPro" id="IPR011042">
    <property type="entry name" value="6-blade_b-propeller_TolB-like"/>
</dbReference>
<dbReference type="InterPro" id="IPR013658">
    <property type="entry name" value="SGL"/>
</dbReference>
<dbReference type="GO" id="GO:0016787">
    <property type="term" value="F:hydrolase activity"/>
    <property type="evidence" value="ECO:0007669"/>
    <property type="project" value="UniProtKB-KW"/>
</dbReference>
<comment type="similarity">
    <text evidence="1">Belongs to the SMP-30/CGR1 family.</text>
</comment>
<dbReference type="InterPro" id="IPR005511">
    <property type="entry name" value="SMP-30"/>
</dbReference>
<dbReference type="SUPFAM" id="SSF63829">
    <property type="entry name" value="Calcium-dependent phosphotriesterase"/>
    <property type="match status" value="1"/>
</dbReference>
<evidence type="ECO:0000313" key="4">
    <source>
        <dbReference type="Proteomes" id="UP001368654"/>
    </source>
</evidence>
<protein>
    <submittedName>
        <fullName evidence="3">SMP-30/gluconolactonase/LRE family protein</fullName>
        <ecNumber evidence="3">3.1.1.99</ecNumber>
    </submittedName>
</protein>
<dbReference type="PANTHER" id="PTHR10907:SF47">
    <property type="entry name" value="REGUCALCIN"/>
    <property type="match status" value="1"/>
</dbReference>
<feature type="domain" description="SMP-30/Gluconolactonase/LRE-like region" evidence="2">
    <location>
        <begin position="21"/>
        <end position="259"/>
    </location>
</feature>
<dbReference type="PANTHER" id="PTHR10907">
    <property type="entry name" value="REGUCALCIN"/>
    <property type="match status" value="1"/>
</dbReference>
<evidence type="ECO:0000313" key="3">
    <source>
        <dbReference type="EMBL" id="MEJ1154665.1"/>
    </source>
</evidence>
<comment type="caution">
    <text evidence="3">The sequence shown here is derived from an EMBL/GenBank/DDBJ whole genome shotgun (WGS) entry which is preliminary data.</text>
</comment>
<dbReference type="Pfam" id="PF08450">
    <property type="entry name" value="SGL"/>
    <property type="match status" value="1"/>
</dbReference>
<gene>
    <name evidence="3" type="ORF">WDU96_03505</name>
</gene>
<evidence type="ECO:0000256" key="1">
    <source>
        <dbReference type="ARBA" id="ARBA00008853"/>
    </source>
</evidence>
<proteinExistence type="inferred from homology"/>
<dbReference type="EMBL" id="JBBDGL010000001">
    <property type="protein sequence ID" value="MEJ1154665.1"/>
    <property type="molecule type" value="Genomic_DNA"/>
</dbReference>
<dbReference type="PRINTS" id="PR01790">
    <property type="entry name" value="SMP30FAMILY"/>
</dbReference>
<reference evidence="3 4" key="1">
    <citation type="submission" date="2024-02" db="EMBL/GenBank/DDBJ databases">
        <authorList>
            <person name="Saticioglu I.B."/>
        </authorList>
    </citation>
    <scope>NUCLEOTIDE SEQUENCE [LARGE SCALE GENOMIC DNA]</scope>
    <source>
        <strain evidence="3 4">Mu-86</strain>
    </source>
</reference>
<dbReference type="Gene3D" id="2.120.10.30">
    <property type="entry name" value="TolB, C-terminal domain"/>
    <property type="match status" value="1"/>
</dbReference>
<keyword evidence="3" id="KW-0378">Hydrolase</keyword>
<name>A0ABU8LQX8_9MICO</name>
<organism evidence="3 4">
    <name type="scientific">Microbacterium marmarense</name>
    <dbReference type="NCBI Taxonomy" id="3122051"/>
    <lineage>
        <taxon>Bacteria</taxon>
        <taxon>Bacillati</taxon>
        <taxon>Actinomycetota</taxon>
        <taxon>Actinomycetes</taxon>
        <taxon>Micrococcales</taxon>
        <taxon>Microbacteriaceae</taxon>
        <taxon>Microbacterium</taxon>
    </lineage>
</organism>
<keyword evidence="4" id="KW-1185">Reference proteome</keyword>
<dbReference type="RefSeq" id="WP_337337099.1">
    <property type="nucleotide sequence ID" value="NZ_JBBDGL010000001.1"/>
</dbReference>
<dbReference type="Proteomes" id="UP001368654">
    <property type="component" value="Unassembled WGS sequence"/>
</dbReference>
<dbReference type="EC" id="3.1.1.99" evidence="3"/>
<accession>A0ABU8LQX8</accession>
<sequence length="295" mass="31322">MPDFGGVAPLITELAAMRAEFGEGPAYIPESDEVVWVDIPAGAIHRTHAATGATRSVTLKPPVSGAWPASGGELVVAAGSEILRIGVTGRTTRVLQLTQSSARANDGAVDRDGRLWVGTMPLPADGSRTGELWRISLAGIAERMDDDLALPNGMGWSPDGKRFYLVDSLARRIYVYSIIDDVLGTRETFVNFDDVGGIPDGMAVDEEGCLWVVVAETASMCRYDPDAVLLAEMRLPVARPTSCAFGGLALDELYVTTATENSAAESCETLGGKLLRTQPGVRGLPVTAVNTSKWK</sequence>